<dbReference type="Pfam" id="PF01740">
    <property type="entry name" value="STAS"/>
    <property type="match status" value="1"/>
</dbReference>
<evidence type="ECO:0000313" key="4">
    <source>
        <dbReference type="Proteomes" id="UP000276901"/>
    </source>
</evidence>
<feature type="domain" description="STAS" evidence="1">
    <location>
        <begin position="8"/>
        <end position="84"/>
    </location>
</feature>
<keyword evidence="4" id="KW-1185">Reference proteome</keyword>
<reference evidence="3 4" key="2">
    <citation type="submission" date="2018-11" db="EMBL/GenBank/DDBJ databases">
        <title>Genomic Encyclopedia of Type Strains, Phase IV (KMG-IV): sequencing the most valuable type-strain genomes for metagenomic binning, comparative biology and taxonomic classification.</title>
        <authorList>
            <person name="Goeker M."/>
        </authorList>
    </citation>
    <scope>NUCLEOTIDE SEQUENCE [LARGE SCALE GENOMIC DNA]</scope>
    <source>
        <strain evidence="3 4">DSM 25797</strain>
    </source>
</reference>
<name>A0AAE7C310_9PAST</name>
<proteinExistence type="predicted"/>
<dbReference type="SUPFAM" id="SSF52091">
    <property type="entry name" value="SpoIIaa-like"/>
    <property type="match status" value="1"/>
</dbReference>
<organism evidence="2 5">
    <name type="scientific">Frederiksenia canicola</name>
    <dbReference type="NCBI Taxonomy" id="123824"/>
    <lineage>
        <taxon>Bacteria</taxon>
        <taxon>Pseudomonadati</taxon>
        <taxon>Pseudomonadota</taxon>
        <taxon>Gammaproteobacteria</taxon>
        <taxon>Pasteurellales</taxon>
        <taxon>Pasteurellaceae</taxon>
        <taxon>Frederiksenia</taxon>
    </lineage>
</organism>
<protein>
    <submittedName>
        <fullName evidence="2">NTP binding protein (Contains STAS domain)</fullName>
    </submittedName>
    <submittedName>
        <fullName evidence="3">Phospholipid transport system transporter-binding protein</fullName>
    </submittedName>
</protein>
<evidence type="ECO:0000313" key="5">
    <source>
        <dbReference type="Proteomes" id="UP000502287"/>
    </source>
</evidence>
<dbReference type="PANTHER" id="PTHR35849">
    <property type="entry name" value="BLR2341 PROTEIN"/>
    <property type="match status" value="1"/>
</dbReference>
<reference evidence="2 5" key="1">
    <citation type="submission" date="2016-03" db="EMBL/GenBank/DDBJ databases">
        <authorList>
            <person name="Hansen M.J."/>
            <person name="Bojesen A.M."/>
            <person name="Planet P."/>
        </authorList>
    </citation>
    <scope>NUCLEOTIDE SEQUENCE [LARGE SCALE GENOMIC DNA]</scope>
    <source>
        <strain evidence="2 5">HPA 21</strain>
    </source>
</reference>
<dbReference type="RefSeq" id="WP_123955788.1">
    <property type="nucleotide sequence ID" value="NZ_CP015029.1"/>
</dbReference>
<dbReference type="InterPro" id="IPR002645">
    <property type="entry name" value="STAS_dom"/>
</dbReference>
<dbReference type="Gene3D" id="3.30.750.24">
    <property type="entry name" value="STAS domain"/>
    <property type="match status" value="1"/>
</dbReference>
<evidence type="ECO:0000259" key="1">
    <source>
        <dbReference type="PROSITE" id="PS50801"/>
    </source>
</evidence>
<sequence>MSKVVTPLEWNIQQNSESVMIRLFGDLTRDTLLPLWQQRASFLSPKPNQHIYWNLESLNQIDSAGFTLLAEMLNHYQKQNTNGIMNAPNSIKKLAELFDLDEWLRPFLYCEKLK</sequence>
<dbReference type="InterPro" id="IPR052746">
    <property type="entry name" value="MlaB_ABC_Transporter"/>
</dbReference>
<gene>
    <name evidence="2" type="ORF">A4G17_09610</name>
    <name evidence="3" type="ORF">EDC49_0233</name>
</gene>
<evidence type="ECO:0000313" key="3">
    <source>
        <dbReference type="EMBL" id="RPE95857.1"/>
    </source>
</evidence>
<dbReference type="Proteomes" id="UP000502287">
    <property type="component" value="Chromosome"/>
</dbReference>
<dbReference type="AlphaFoldDB" id="A0AAE7C310"/>
<accession>A0AAE7C310</accession>
<dbReference type="PANTHER" id="PTHR35849:SF1">
    <property type="entry name" value="INTERMEMBRANE PHOSPHOLIPID TRANSPORT SYSTEM BINDING PROTEIN MLAB"/>
    <property type="match status" value="1"/>
</dbReference>
<dbReference type="EMBL" id="RKQT01000001">
    <property type="protein sequence ID" value="RPE95857.1"/>
    <property type="molecule type" value="Genomic_DNA"/>
</dbReference>
<dbReference type="Proteomes" id="UP000276901">
    <property type="component" value="Unassembled WGS sequence"/>
</dbReference>
<dbReference type="PROSITE" id="PS50801">
    <property type="entry name" value="STAS"/>
    <property type="match status" value="1"/>
</dbReference>
<dbReference type="EMBL" id="CP015029">
    <property type="protein sequence ID" value="QIM65684.1"/>
    <property type="molecule type" value="Genomic_DNA"/>
</dbReference>
<dbReference type="InterPro" id="IPR036513">
    <property type="entry name" value="STAS_dom_sf"/>
</dbReference>
<dbReference type="KEGG" id="fcl:A4G17_09610"/>
<evidence type="ECO:0000313" key="2">
    <source>
        <dbReference type="EMBL" id="QIM65684.1"/>
    </source>
</evidence>